<protein>
    <submittedName>
        <fullName evidence="1">Uncharacterized protein</fullName>
    </submittedName>
</protein>
<dbReference type="AlphaFoldDB" id="A0A5N5TG68"/>
<name>A0A5N5TG68_9CRUS</name>
<comment type="caution">
    <text evidence="1">The sequence shown here is derived from an EMBL/GenBank/DDBJ whole genome shotgun (WGS) entry which is preliminary data.</text>
</comment>
<keyword evidence="2" id="KW-1185">Reference proteome</keyword>
<accession>A0A5N5TG68</accession>
<sequence>MFVILCFIVSASAFKFGGPEFTTFVKDEQTRTIGNQDDLQGTHIIGSEDLTVTVSKTQDVFETFTNKFYNSVPILVTEFSKATVTLPTREVVRTPVDDMVRVQTQQITHFPVTETVTDIFSQHRLHTEVSTDAFTVTNVDQNILQTTVTSLVVKTFTFRPTIVRTVIDTELVRTTETEYSTSTIFEGLQTRRYY</sequence>
<organism evidence="1 2">
    <name type="scientific">Armadillidium nasatum</name>
    <dbReference type="NCBI Taxonomy" id="96803"/>
    <lineage>
        <taxon>Eukaryota</taxon>
        <taxon>Metazoa</taxon>
        <taxon>Ecdysozoa</taxon>
        <taxon>Arthropoda</taxon>
        <taxon>Crustacea</taxon>
        <taxon>Multicrustacea</taxon>
        <taxon>Malacostraca</taxon>
        <taxon>Eumalacostraca</taxon>
        <taxon>Peracarida</taxon>
        <taxon>Isopoda</taxon>
        <taxon>Oniscidea</taxon>
        <taxon>Crinocheta</taxon>
        <taxon>Armadillidiidae</taxon>
        <taxon>Armadillidium</taxon>
    </lineage>
</organism>
<evidence type="ECO:0000313" key="1">
    <source>
        <dbReference type="EMBL" id="KAB7505646.1"/>
    </source>
</evidence>
<reference evidence="1 2" key="1">
    <citation type="journal article" date="2019" name="PLoS Biol.">
        <title>Sex chromosomes control vertical transmission of feminizing Wolbachia symbionts in an isopod.</title>
        <authorList>
            <person name="Becking T."/>
            <person name="Chebbi M.A."/>
            <person name="Giraud I."/>
            <person name="Moumen B."/>
            <person name="Laverre T."/>
            <person name="Caubet Y."/>
            <person name="Peccoud J."/>
            <person name="Gilbert C."/>
            <person name="Cordaux R."/>
        </authorList>
    </citation>
    <scope>NUCLEOTIDE SEQUENCE [LARGE SCALE GENOMIC DNA]</scope>
    <source>
        <strain evidence="1">ANa2</strain>
        <tissue evidence="1">Whole body excluding digestive tract and cuticle</tissue>
    </source>
</reference>
<dbReference type="Proteomes" id="UP000326759">
    <property type="component" value="Unassembled WGS sequence"/>
</dbReference>
<dbReference type="OrthoDB" id="6380853at2759"/>
<proteinExistence type="predicted"/>
<gene>
    <name evidence="1" type="ORF">Anas_05708</name>
</gene>
<evidence type="ECO:0000313" key="2">
    <source>
        <dbReference type="Proteomes" id="UP000326759"/>
    </source>
</evidence>
<dbReference type="EMBL" id="SEYY01001161">
    <property type="protein sequence ID" value="KAB7505646.1"/>
    <property type="molecule type" value="Genomic_DNA"/>
</dbReference>